<proteinExistence type="predicted"/>
<keyword evidence="3" id="KW-1185">Reference proteome</keyword>
<gene>
    <name evidence="2" type="ORF">L596_026483</name>
</gene>
<sequence length="244" mass="29027">MHIFILLFLKFFVLSQACVAPETECAPCFVTFEMIEHARAQLVAETAALHQFEYEVRLQEKKVLDLEFTCDQLLEQFKALNAMATAMIRTKRDVIQNKTSVIHDHETHGRRQQFRASIRKILNEKEQFLAVEEFERLEQQIDVKRDELKAEVCLLEAARTAVQVSADKCVCLSKHLHRLEFYFTRTKLKEELEKTEKNLLHLNNEHLFMLQSERLNREKEDREQIMDAFWLEPLRRMRDGWFGK</sequence>
<dbReference type="Proteomes" id="UP000298663">
    <property type="component" value="Unassembled WGS sequence"/>
</dbReference>
<evidence type="ECO:0000256" key="1">
    <source>
        <dbReference type="SAM" id="SignalP"/>
    </source>
</evidence>
<dbReference type="AlphaFoldDB" id="A0A4U5M1K8"/>
<evidence type="ECO:0000313" key="2">
    <source>
        <dbReference type="EMBL" id="TKR62547.1"/>
    </source>
</evidence>
<keyword evidence="1" id="KW-0732">Signal</keyword>
<organism evidence="2 3">
    <name type="scientific">Steinernema carpocapsae</name>
    <name type="common">Entomopathogenic nematode</name>
    <dbReference type="NCBI Taxonomy" id="34508"/>
    <lineage>
        <taxon>Eukaryota</taxon>
        <taxon>Metazoa</taxon>
        <taxon>Ecdysozoa</taxon>
        <taxon>Nematoda</taxon>
        <taxon>Chromadorea</taxon>
        <taxon>Rhabditida</taxon>
        <taxon>Tylenchina</taxon>
        <taxon>Panagrolaimomorpha</taxon>
        <taxon>Strongyloidoidea</taxon>
        <taxon>Steinernematidae</taxon>
        <taxon>Steinernema</taxon>
    </lineage>
</organism>
<comment type="caution">
    <text evidence="2">The sequence shown here is derived from an EMBL/GenBank/DDBJ whole genome shotgun (WGS) entry which is preliminary data.</text>
</comment>
<feature type="signal peptide" evidence="1">
    <location>
        <begin position="1"/>
        <end position="17"/>
    </location>
</feature>
<reference evidence="2 3" key="2">
    <citation type="journal article" date="2019" name="G3 (Bethesda)">
        <title>Hybrid Assembly of the Genome of the Entomopathogenic Nematode Steinernema carpocapsae Identifies the X-Chromosome.</title>
        <authorList>
            <person name="Serra L."/>
            <person name="Macchietto M."/>
            <person name="Macias-Munoz A."/>
            <person name="McGill C.J."/>
            <person name="Rodriguez I.M."/>
            <person name="Rodriguez B."/>
            <person name="Murad R."/>
            <person name="Mortazavi A."/>
        </authorList>
    </citation>
    <scope>NUCLEOTIDE SEQUENCE [LARGE SCALE GENOMIC DNA]</scope>
    <source>
        <strain evidence="2 3">ALL</strain>
    </source>
</reference>
<feature type="chain" id="PRO_5020428827" evidence="1">
    <location>
        <begin position="18"/>
        <end position="244"/>
    </location>
</feature>
<dbReference type="EMBL" id="AZBU02000010">
    <property type="protein sequence ID" value="TKR62547.1"/>
    <property type="molecule type" value="Genomic_DNA"/>
</dbReference>
<protein>
    <submittedName>
        <fullName evidence="2">Uncharacterized protein</fullName>
    </submittedName>
</protein>
<accession>A0A4U5M1K8</accession>
<evidence type="ECO:0000313" key="3">
    <source>
        <dbReference type="Proteomes" id="UP000298663"/>
    </source>
</evidence>
<reference evidence="2 3" key="1">
    <citation type="journal article" date="2015" name="Genome Biol.">
        <title>Comparative genomics of Steinernema reveals deeply conserved gene regulatory networks.</title>
        <authorList>
            <person name="Dillman A.R."/>
            <person name="Macchietto M."/>
            <person name="Porter C.F."/>
            <person name="Rogers A."/>
            <person name="Williams B."/>
            <person name="Antoshechkin I."/>
            <person name="Lee M.M."/>
            <person name="Goodwin Z."/>
            <person name="Lu X."/>
            <person name="Lewis E.E."/>
            <person name="Goodrich-Blair H."/>
            <person name="Stock S.P."/>
            <person name="Adams B.J."/>
            <person name="Sternberg P.W."/>
            <person name="Mortazavi A."/>
        </authorList>
    </citation>
    <scope>NUCLEOTIDE SEQUENCE [LARGE SCALE GENOMIC DNA]</scope>
    <source>
        <strain evidence="2 3">ALL</strain>
    </source>
</reference>
<name>A0A4U5M1K8_STECR</name>